<dbReference type="InterPro" id="IPR016195">
    <property type="entry name" value="Pol/histidinol_Pase-like"/>
</dbReference>
<evidence type="ECO:0000313" key="2">
    <source>
        <dbReference type="EMBL" id="SEA15065.1"/>
    </source>
</evidence>
<dbReference type="AlphaFoldDB" id="A0A1H3YU19"/>
<dbReference type="InterPro" id="IPR003141">
    <property type="entry name" value="Pol/His_phosphatase_N"/>
</dbReference>
<dbReference type="OrthoDB" id="9808747at2"/>
<organism evidence="2 3">
    <name type="scientific">Desulfuromusa kysingii</name>
    <dbReference type="NCBI Taxonomy" id="37625"/>
    <lineage>
        <taxon>Bacteria</taxon>
        <taxon>Pseudomonadati</taxon>
        <taxon>Thermodesulfobacteriota</taxon>
        <taxon>Desulfuromonadia</taxon>
        <taxon>Desulfuromonadales</taxon>
        <taxon>Geopsychrobacteraceae</taxon>
        <taxon>Desulfuromusa</taxon>
    </lineage>
</organism>
<gene>
    <name evidence="2" type="ORF">SAMN05660420_01392</name>
</gene>
<dbReference type="Pfam" id="PF02811">
    <property type="entry name" value="PHP"/>
    <property type="match status" value="1"/>
</dbReference>
<dbReference type="EMBL" id="FNQN01000003">
    <property type="protein sequence ID" value="SEA15065.1"/>
    <property type="molecule type" value="Genomic_DNA"/>
</dbReference>
<dbReference type="RefSeq" id="WP_092346089.1">
    <property type="nucleotide sequence ID" value="NZ_FNQN01000003.1"/>
</dbReference>
<dbReference type="PANTHER" id="PTHR36928">
    <property type="entry name" value="PHOSPHATASE YCDX-RELATED"/>
    <property type="match status" value="1"/>
</dbReference>
<keyword evidence="3" id="KW-1185">Reference proteome</keyword>
<name>A0A1H3YU19_9BACT</name>
<dbReference type="InterPro" id="IPR050243">
    <property type="entry name" value="PHP_phosphatase"/>
</dbReference>
<dbReference type="NCBIfam" id="NF004981">
    <property type="entry name" value="PRK06361.1"/>
    <property type="match status" value="1"/>
</dbReference>
<dbReference type="SMART" id="SM00481">
    <property type="entry name" value="POLIIIAc"/>
    <property type="match status" value="1"/>
</dbReference>
<evidence type="ECO:0000259" key="1">
    <source>
        <dbReference type="SMART" id="SM00481"/>
    </source>
</evidence>
<protein>
    <submittedName>
        <fullName evidence="2">Histidinol phosphatase</fullName>
    </submittedName>
</protein>
<dbReference type="GO" id="GO:0042578">
    <property type="term" value="F:phosphoric ester hydrolase activity"/>
    <property type="evidence" value="ECO:0007669"/>
    <property type="project" value="TreeGrafter"/>
</dbReference>
<dbReference type="Gene3D" id="3.20.20.140">
    <property type="entry name" value="Metal-dependent hydrolases"/>
    <property type="match status" value="1"/>
</dbReference>
<dbReference type="GO" id="GO:0008270">
    <property type="term" value="F:zinc ion binding"/>
    <property type="evidence" value="ECO:0007669"/>
    <property type="project" value="TreeGrafter"/>
</dbReference>
<feature type="domain" description="Polymerase/histidinol phosphatase N-terminal" evidence="1">
    <location>
        <begin position="2"/>
        <end position="75"/>
    </location>
</feature>
<reference evidence="2 3" key="1">
    <citation type="submission" date="2016-10" db="EMBL/GenBank/DDBJ databases">
        <authorList>
            <person name="de Groot N.N."/>
        </authorList>
    </citation>
    <scope>NUCLEOTIDE SEQUENCE [LARGE SCALE GENOMIC DNA]</scope>
    <source>
        <strain evidence="2 3">DSM 7343</strain>
    </source>
</reference>
<dbReference type="Proteomes" id="UP000199409">
    <property type="component" value="Unassembled WGS sequence"/>
</dbReference>
<dbReference type="STRING" id="37625.SAMN05660420_01392"/>
<dbReference type="GO" id="GO:0005829">
    <property type="term" value="C:cytosol"/>
    <property type="evidence" value="ECO:0007669"/>
    <property type="project" value="TreeGrafter"/>
</dbReference>
<sequence length="217" mass="22962">MIDLHTHTFFSDGELVPTELIRRASVAGYKAIAITDHADKSNTKWLLDNIVGVVDEIGAANNITVLAGVELTHVPPQSIAEVAQMARDHGAELVVVHGEAIIDPVMPGTNMAAIKAQVDILAHPGLITVEEVKLAAELGVCLEVTTRKGNSLTNGHVVKLALEYGAKLVVNNDAHAPSDILAPELIHKIALGAGMTEEQYIQAQKNSAELVAKAKGL</sequence>
<dbReference type="SUPFAM" id="SSF89550">
    <property type="entry name" value="PHP domain-like"/>
    <property type="match status" value="1"/>
</dbReference>
<dbReference type="PANTHER" id="PTHR36928:SF1">
    <property type="entry name" value="PHOSPHATASE YCDX-RELATED"/>
    <property type="match status" value="1"/>
</dbReference>
<accession>A0A1H3YU19</accession>
<proteinExistence type="predicted"/>
<evidence type="ECO:0000313" key="3">
    <source>
        <dbReference type="Proteomes" id="UP000199409"/>
    </source>
</evidence>
<dbReference type="CDD" id="cd07432">
    <property type="entry name" value="PHP_HisPPase"/>
    <property type="match status" value="1"/>
</dbReference>
<dbReference type="InterPro" id="IPR004013">
    <property type="entry name" value="PHP_dom"/>
</dbReference>